<dbReference type="VEuPathDB" id="FungiDB:PV09_08357"/>
<dbReference type="FunCoup" id="A0A0D2A080">
    <property type="interactions" value="197"/>
</dbReference>
<sequence>MLYEVIATVRPHSIAEVKDIARTAGNLILQNGGVIRGFTNWGVMALPKPLPNRSASISNSSNRTADPYSANLSNKHTIGHYFIMRFDSSAHAQHTLRKTWAGDPRLLRFSVVKLGDTLKAISDVGGKAEEWAHVEGNEGSTGISFSEEQRLTVDEGIRNATEGTTMKRIDYSAFANAARGL</sequence>
<dbReference type="GeneID" id="27316330"/>
<dbReference type="PANTHER" id="PTHR21011">
    <property type="entry name" value="MITOCHONDRIAL 28S RIBOSOMAL PROTEIN S6"/>
    <property type="match status" value="1"/>
</dbReference>
<proteinExistence type="inferred from homology"/>
<dbReference type="AlphaFoldDB" id="A0A0D2A080"/>
<dbReference type="HOGENOM" id="CLU_126331_1_1_1"/>
<dbReference type="InterPro" id="IPR000529">
    <property type="entry name" value="Ribosomal_bS6"/>
</dbReference>
<evidence type="ECO:0000313" key="2">
    <source>
        <dbReference type="EMBL" id="KIW00003.1"/>
    </source>
</evidence>
<dbReference type="RefSeq" id="XP_016209872.1">
    <property type="nucleotide sequence ID" value="XM_016362237.1"/>
</dbReference>
<evidence type="ECO:0000256" key="1">
    <source>
        <dbReference type="ARBA" id="ARBA00009512"/>
    </source>
</evidence>
<keyword evidence="3" id="KW-1185">Reference proteome</keyword>
<keyword evidence="2" id="KW-0687">Ribonucleoprotein</keyword>
<dbReference type="EMBL" id="KN847568">
    <property type="protein sequence ID" value="KIW00003.1"/>
    <property type="molecule type" value="Genomic_DNA"/>
</dbReference>
<organism evidence="2 3">
    <name type="scientific">Verruconis gallopava</name>
    <dbReference type="NCBI Taxonomy" id="253628"/>
    <lineage>
        <taxon>Eukaryota</taxon>
        <taxon>Fungi</taxon>
        <taxon>Dikarya</taxon>
        <taxon>Ascomycota</taxon>
        <taxon>Pezizomycotina</taxon>
        <taxon>Dothideomycetes</taxon>
        <taxon>Pleosporomycetidae</taxon>
        <taxon>Venturiales</taxon>
        <taxon>Sympoventuriaceae</taxon>
        <taxon>Verruconis</taxon>
    </lineage>
</organism>
<dbReference type="PANTHER" id="PTHR21011:SF1">
    <property type="entry name" value="SMALL RIBOSOMAL SUBUNIT PROTEIN BS6M"/>
    <property type="match status" value="1"/>
</dbReference>
<dbReference type="GO" id="GO:0003735">
    <property type="term" value="F:structural constituent of ribosome"/>
    <property type="evidence" value="ECO:0007669"/>
    <property type="project" value="InterPro"/>
</dbReference>
<dbReference type="STRING" id="253628.A0A0D2A080"/>
<dbReference type="Gene3D" id="3.30.70.60">
    <property type="match status" value="1"/>
</dbReference>
<dbReference type="InParanoid" id="A0A0D2A080"/>
<name>A0A0D2A080_9PEZI</name>
<dbReference type="GO" id="GO:0005763">
    <property type="term" value="C:mitochondrial small ribosomal subunit"/>
    <property type="evidence" value="ECO:0007669"/>
    <property type="project" value="TreeGrafter"/>
</dbReference>
<accession>A0A0D2A080</accession>
<dbReference type="GO" id="GO:0006412">
    <property type="term" value="P:translation"/>
    <property type="evidence" value="ECO:0007669"/>
    <property type="project" value="InterPro"/>
</dbReference>
<dbReference type="SUPFAM" id="SSF54995">
    <property type="entry name" value="Ribosomal protein S6"/>
    <property type="match status" value="1"/>
</dbReference>
<dbReference type="Pfam" id="PF01250">
    <property type="entry name" value="Ribosomal_S6"/>
    <property type="match status" value="1"/>
</dbReference>
<dbReference type="InterPro" id="IPR014717">
    <property type="entry name" value="Transl_elong_EF1B/ribsomal_bS6"/>
</dbReference>
<evidence type="ECO:0000313" key="3">
    <source>
        <dbReference type="Proteomes" id="UP000053259"/>
    </source>
</evidence>
<protein>
    <submittedName>
        <fullName evidence="2">Ribosomal protein S6</fullName>
    </submittedName>
</protein>
<gene>
    <name evidence="2" type="ORF">PV09_08357</name>
</gene>
<keyword evidence="2" id="KW-0689">Ribosomal protein</keyword>
<dbReference type="InterPro" id="IPR035980">
    <property type="entry name" value="Ribosomal_bS6_sf"/>
</dbReference>
<dbReference type="NCBIfam" id="TIGR00166">
    <property type="entry name" value="S6"/>
    <property type="match status" value="1"/>
</dbReference>
<comment type="similarity">
    <text evidence="1">Belongs to the bacterial ribosomal protein bS6 family.</text>
</comment>
<dbReference type="OrthoDB" id="10259681at2759"/>
<dbReference type="GO" id="GO:0070181">
    <property type="term" value="F:small ribosomal subunit rRNA binding"/>
    <property type="evidence" value="ECO:0007669"/>
    <property type="project" value="TreeGrafter"/>
</dbReference>
<reference evidence="2 3" key="1">
    <citation type="submission" date="2015-01" db="EMBL/GenBank/DDBJ databases">
        <title>The Genome Sequence of Ochroconis gallopava CBS43764.</title>
        <authorList>
            <consortium name="The Broad Institute Genomics Platform"/>
            <person name="Cuomo C."/>
            <person name="de Hoog S."/>
            <person name="Gorbushina A."/>
            <person name="Stielow B."/>
            <person name="Teixiera M."/>
            <person name="Abouelleil A."/>
            <person name="Chapman S.B."/>
            <person name="Priest M."/>
            <person name="Young S.K."/>
            <person name="Wortman J."/>
            <person name="Nusbaum C."/>
            <person name="Birren B."/>
        </authorList>
    </citation>
    <scope>NUCLEOTIDE SEQUENCE [LARGE SCALE GENOMIC DNA]</scope>
    <source>
        <strain evidence="2 3">CBS 43764</strain>
    </source>
</reference>
<dbReference type="CDD" id="cd15465">
    <property type="entry name" value="bS6_mito"/>
    <property type="match status" value="1"/>
</dbReference>
<dbReference type="Proteomes" id="UP000053259">
    <property type="component" value="Unassembled WGS sequence"/>
</dbReference>